<organism evidence="2 4">
    <name type="scientific">Photobacterium phosphoreum</name>
    <dbReference type="NCBI Taxonomy" id="659"/>
    <lineage>
        <taxon>Bacteria</taxon>
        <taxon>Pseudomonadati</taxon>
        <taxon>Pseudomonadota</taxon>
        <taxon>Gammaproteobacteria</taxon>
        <taxon>Vibrionales</taxon>
        <taxon>Vibrionaceae</taxon>
        <taxon>Photobacterium</taxon>
    </lineage>
</organism>
<dbReference type="PANTHER" id="PTHR31834:SF1">
    <property type="entry name" value="INITIATION-SPECIFIC ALPHA-1,6-MANNOSYLTRANSFERASE"/>
    <property type="match status" value="1"/>
</dbReference>
<dbReference type="InterPro" id="IPR029044">
    <property type="entry name" value="Nucleotide-diphossugar_trans"/>
</dbReference>
<evidence type="ECO:0000313" key="4">
    <source>
        <dbReference type="Proteomes" id="UP000241618"/>
    </source>
</evidence>
<name>A0A2T3JSE6_PHOPO</name>
<dbReference type="InterPro" id="IPR008441">
    <property type="entry name" value="AfumC-like_glycosyl_Trfase"/>
</dbReference>
<dbReference type="PANTHER" id="PTHR31834">
    <property type="entry name" value="INITIATION-SPECIFIC ALPHA-1,6-MANNOSYLTRANSFERASE"/>
    <property type="match status" value="1"/>
</dbReference>
<protein>
    <recommendedName>
        <fullName evidence="5">Capsular biosynthesis protein</fullName>
    </recommendedName>
</protein>
<accession>A0A2T3JSE6</accession>
<gene>
    <name evidence="2" type="ORF">C9J18_11250</name>
    <name evidence="1" type="ORF">CTM96_09875</name>
</gene>
<keyword evidence="3" id="KW-1185">Reference proteome</keyword>
<evidence type="ECO:0000313" key="2">
    <source>
        <dbReference type="EMBL" id="PSU52023.1"/>
    </source>
</evidence>
<comment type="caution">
    <text evidence="2">The sequence shown here is derived from an EMBL/GenBank/DDBJ whole genome shotgun (WGS) entry which is preliminary data.</text>
</comment>
<proteinExistence type="predicted"/>
<dbReference type="GO" id="GO:0006487">
    <property type="term" value="P:protein N-linked glycosylation"/>
    <property type="evidence" value="ECO:0007669"/>
    <property type="project" value="TreeGrafter"/>
</dbReference>
<sequence length="354" mass="40649">MHCLIMAYSNLNPNRLISCVNLKCVRSLVIGDYKMASWHRELKEYLRIIKCRFKRQETLTPAETNAAASALKSLSISEMAGGENKVIWMFWDSGLESAPDVVKLSHSSWVNQNPDYKIVLLDNQTIQQHLGFDFFAVFKVMTVDLGAAGKSDLLRLYLLNRFGGVWADATTFCKQPLTTWLDISTTGFFCFREKQSDDRQLVSWFLAAHKGNAIIQDLLQASLSYLTKPRQVVLDIRGLTSTRLLAKNTDLISAAGSGKLLLSLLENKYCAPYFWMFYLFNETVKQPQHQSVWQQIMLQNNQYAELDDNFDVFCVSVVAKQTYREKYTAQALYQQRYQYMLNLNTENKELVDGK</sequence>
<dbReference type="AlphaFoldDB" id="A0A2T3JSE6"/>
<evidence type="ECO:0000313" key="1">
    <source>
        <dbReference type="EMBL" id="PSU25235.1"/>
    </source>
</evidence>
<dbReference type="EMBL" id="PYMP01000009">
    <property type="protein sequence ID" value="PSU52023.1"/>
    <property type="molecule type" value="Genomic_DNA"/>
</dbReference>
<evidence type="ECO:0000313" key="3">
    <source>
        <dbReference type="Proteomes" id="UP000241405"/>
    </source>
</evidence>
<dbReference type="Proteomes" id="UP000241405">
    <property type="component" value="Unassembled WGS sequence"/>
</dbReference>
<dbReference type="Pfam" id="PF05704">
    <property type="entry name" value="Caps_synth"/>
    <property type="match status" value="1"/>
</dbReference>
<evidence type="ECO:0008006" key="5">
    <source>
        <dbReference type="Google" id="ProtNLM"/>
    </source>
</evidence>
<dbReference type="Gene3D" id="3.90.550.20">
    <property type="match status" value="1"/>
</dbReference>
<dbReference type="GO" id="GO:0000009">
    <property type="term" value="F:alpha-1,6-mannosyltransferase activity"/>
    <property type="evidence" value="ECO:0007669"/>
    <property type="project" value="InterPro"/>
</dbReference>
<dbReference type="InterPro" id="IPR039367">
    <property type="entry name" value="Och1-like"/>
</dbReference>
<dbReference type="Proteomes" id="UP000241618">
    <property type="component" value="Unassembled WGS sequence"/>
</dbReference>
<dbReference type="EMBL" id="PYMO01000008">
    <property type="protein sequence ID" value="PSU25235.1"/>
    <property type="molecule type" value="Genomic_DNA"/>
</dbReference>
<dbReference type="SUPFAM" id="SSF53448">
    <property type="entry name" value="Nucleotide-diphospho-sugar transferases"/>
    <property type="match status" value="1"/>
</dbReference>
<reference evidence="3 4" key="1">
    <citation type="submission" date="2018-03" db="EMBL/GenBank/DDBJ databases">
        <title>Whole genome sequencing of Histamine producing bacteria.</title>
        <authorList>
            <person name="Butler K."/>
        </authorList>
    </citation>
    <scope>NUCLEOTIDE SEQUENCE [LARGE SCALE GENOMIC DNA]</scope>
    <source>
        <strain evidence="2 4">FS-6.1</strain>
        <strain evidence="1 3">FS-6.2</strain>
    </source>
</reference>